<dbReference type="Proteomes" id="UP000275267">
    <property type="component" value="Unassembled WGS sequence"/>
</dbReference>
<proteinExistence type="predicted"/>
<dbReference type="PANTHER" id="PTHR27005:SF215">
    <property type="entry name" value="OS09G0562600 PROTEIN"/>
    <property type="match status" value="1"/>
</dbReference>
<keyword evidence="8 13" id="KW-0067">ATP-binding</keyword>
<keyword evidence="9 14" id="KW-1133">Transmembrane helix</keyword>
<keyword evidence="18" id="KW-1185">Reference proteome</keyword>
<dbReference type="InterPro" id="IPR000719">
    <property type="entry name" value="Prot_kinase_dom"/>
</dbReference>
<feature type="binding site" evidence="13">
    <location>
        <position position="408"/>
    </location>
    <ligand>
        <name>ATP</name>
        <dbReference type="ChEBI" id="CHEBI:30616"/>
    </ligand>
</feature>
<dbReference type="GO" id="GO:0004674">
    <property type="term" value="F:protein serine/threonine kinase activity"/>
    <property type="evidence" value="ECO:0007669"/>
    <property type="project" value="UniProtKB-KW"/>
</dbReference>
<evidence type="ECO:0000256" key="5">
    <source>
        <dbReference type="ARBA" id="ARBA00022729"/>
    </source>
</evidence>
<protein>
    <recommendedName>
        <fullName evidence="16">Protein kinase domain-containing protein</fullName>
    </recommendedName>
</protein>
<keyword evidence="3" id="KW-0808">Transferase</keyword>
<feature type="signal peptide" evidence="15">
    <location>
        <begin position="1"/>
        <end position="31"/>
    </location>
</feature>
<evidence type="ECO:0000256" key="4">
    <source>
        <dbReference type="ARBA" id="ARBA00022692"/>
    </source>
</evidence>
<evidence type="ECO:0000259" key="16">
    <source>
        <dbReference type="PROSITE" id="PS50011"/>
    </source>
</evidence>
<dbReference type="EMBL" id="PQIB02000011">
    <property type="protein sequence ID" value="RLM85705.1"/>
    <property type="molecule type" value="Genomic_DNA"/>
</dbReference>
<dbReference type="FunFam" id="3.30.200.20:FF:000043">
    <property type="entry name" value="Wall-associated receptor kinase 2"/>
    <property type="match status" value="1"/>
</dbReference>
<evidence type="ECO:0000256" key="14">
    <source>
        <dbReference type="SAM" id="Phobius"/>
    </source>
</evidence>
<dbReference type="InterPro" id="IPR008271">
    <property type="entry name" value="Ser/Thr_kinase_AS"/>
</dbReference>
<dbReference type="PROSITE" id="PS00108">
    <property type="entry name" value="PROTEIN_KINASE_ST"/>
    <property type="match status" value="1"/>
</dbReference>
<dbReference type="GO" id="GO:0007166">
    <property type="term" value="P:cell surface receptor signaling pathway"/>
    <property type="evidence" value="ECO:0007669"/>
    <property type="project" value="InterPro"/>
</dbReference>
<evidence type="ECO:0000313" key="17">
    <source>
        <dbReference type="EMBL" id="RLM85705.1"/>
    </source>
</evidence>
<feature type="domain" description="Protein kinase" evidence="16">
    <location>
        <begin position="376"/>
        <end position="655"/>
    </location>
</feature>
<dbReference type="Gene3D" id="3.30.200.20">
    <property type="entry name" value="Phosphorylase Kinase, domain 1"/>
    <property type="match status" value="1"/>
</dbReference>
<evidence type="ECO:0000256" key="2">
    <source>
        <dbReference type="ARBA" id="ARBA00022527"/>
    </source>
</evidence>
<evidence type="ECO:0000256" key="11">
    <source>
        <dbReference type="ARBA" id="ARBA00023157"/>
    </source>
</evidence>
<dbReference type="STRING" id="4540.A0A3L6QSK9"/>
<comment type="caution">
    <text evidence="17">The sequence shown here is derived from an EMBL/GenBank/DDBJ whole genome shotgun (WGS) entry which is preliminary data.</text>
</comment>
<dbReference type="GO" id="GO:0030247">
    <property type="term" value="F:polysaccharide binding"/>
    <property type="evidence" value="ECO:0007669"/>
    <property type="project" value="InterPro"/>
</dbReference>
<evidence type="ECO:0000256" key="12">
    <source>
        <dbReference type="ARBA" id="ARBA00023180"/>
    </source>
</evidence>
<comment type="subcellular location">
    <subcellularLocation>
        <location evidence="1">Membrane</location>
        <topology evidence="1">Single-pass type I membrane protein</topology>
    </subcellularLocation>
</comment>
<dbReference type="Pfam" id="PF07714">
    <property type="entry name" value="PK_Tyr_Ser-Thr"/>
    <property type="match status" value="1"/>
</dbReference>
<dbReference type="InterPro" id="IPR025287">
    <property type="entry name" value="WAK_GUB"/>
</dbReference>
<dbReference type="InterPro" id="IPR001245">
    <property type="entry name" value="Ser-Thr/Tyr_kinase_cat_dom"/>
</dbReference>
<evidence type="ECO:0000256" key="7">
    <source>
        <dbReference type="ARBA" id="ARBA00022777"/>
    </source>
</evidence>
<keyword evidence="12" id="KW-0325">Glycoprotein</keyword>
<evidence type="ECO:0000256" key="9">
    <source>
        <dbReference type="ARBA" id="ARBA00022989"/>
    </source>
</evidence>
<evidence type="ECO:0000256" key="13">
    <source>
        <dbReference type="PROSITE-ProRule" id="PRU10141"/>
    </source>
</evidence>
<feature type="transmembrane region" description="Helical" evidence="14">
    <location>
        <begin position="301"/>
        <end position="324"/>
    </location>
</feature>
<keyword evidence="10 14" id="KW-0472">Membrane</keyword>
<evidence type="ECO:0000256" key="3">
    <source>
        <dbReference type="ARBA" id="ARBA00022679"/>
    </source>
</evidence>
<evidence type="ECO:0000256" key="10">
    <source>
        <dbReference type="ARBA" id="ARBA00023136"/>
    </source>
</evidence>
<dbReference type="GO" id="GO:0005524">
    <property type="term" value="F:ATP binding"/>
    <property type="evidence" value="ECO:0007669"/>
    <property type="project" value="UniProtKB-UniRule"/>
</dbReference>
<dbReference type="SMART" id="SM00220">
    <property type="entry name" value="S_TKc"/>
    <property type="match status" value="1"/>
</dbReference>
<sequence length="676" mass="73536">MRTCAATVTRQLLVAAAAAMALLPEILPAEAAMDQVPIGLPNCPTSCGNVSVPYPFGISSGCYLPGFSLTCDTSHTPPRLLLGDDTLQVTDIFVNNSTLRAHGPEISVRGSIATGEIANGTWGGQGWGLADGGPYVLSAGHNEFIIAGCHLFAELLVAGSDLVVNSCGSVCSENPEAELPIMRTNGRCKKCSGIRCCQAGIPIGRTSYDVRLALVANLVRANNPYLVPAFSVLIAEEGWFDANTAFNVKAEESGAVRTTVPVLLAWTTYFTISNGSSGYYTCKCWDGYQGNPYLAGECQALIVGLGVGSGGALLFLVLGNTFLVHKVKARRKEKQRQRFFKQNRGQLLQQLISQRADISERMIISLEEIDKAANNFDKARELGNGGHGTVYKGILSRILSSLHVVAIKRSKIVIQKEIDEFINEVAILSQINHTNVVKLHGCCLETEVPPLIYEFISNGTLYNHLHVEALVSLSWTNRLRIAVEVARVLTYLHSFISMPVIHRDIKSPNILLDENLTVKLSDFGASRYIPINETGVHTAVQVTLGYLDPMYHSTGHLTKKNDVYSFGVLLIELLTRKKPVSYRSNEGYSLVVHFVTLLSQGNSFNHILDPQVLREGGGEVVDVALLAALCVKFIGDERPTMRHVEMALEGIHAATEDVSRNMTDDESEEIGFYSGV</sequence>
<keyword evidence="5 15" id="KW-0732">Signal</keyword>
<keyword evidence="4 14" id="KW-0812">Transmembrane</keyword>
<evidence type="ECO:0000256" key="15">
    <source>
        <dbReference type="SAM" id="SignalP"/>
    </source>
</evidence>
<dbReference type="Pfam" id="PF13947">
    <property type="entry name" value="GUB_WAK_bind"/>
    <property type="match status" value="1"/>
</dbReference>
<dbReference type="PROSITE" id="PS00107">
    <property type="entry name" value="PROTEIN_KINASE_ATP"/>
    <property type="match status" value="1"/>
</dbReference>
<keyword evidence="2" id="KW-0723">Serine/threonine-protein kinase</keyword>
<dbReference type="SUPFAM" id="SSF56112">
    <property type="entry name" value="Protein kinase-like (PK-like)"/>
    <property type="match status" value="1"/>
</dbReference>
<dbReference type="PROSITE" id="PS50011">
    <property type="entry name" value="PROTEIN_KINASE_DOM"/>
    <property type="match status" value="1"/>
</dbReference>
<dbReference type="InterPro" id="IPR045274">
    <property type="entry name" value="WAK-like"/>
</dbReference>
<evidence type="ECO:0000313" key="18">
    <source>
        <dbReference type="Proteomes" id="UP000275267"/>
    </source>
</evidence>
<dbReference type="GO" id="GO:0005886">
    <property type="term" value="C:plasma membrane"/>
    <property type="evidence" value="ECO:0007669"/>
    <property type="project" value="TreeGrafter"/>
</dbReference>
<dbReference type="Gene3D" id="1.10.510.10">
    <property type="entry name" value="Transferase(Phosphotransferase) domain 1"/>
    <property type="match status" value="1"/>
</dbReference>
<dbReference type="FunFam" id="1.10.510.10:FF:000084">
    <property type="entry name" value="Wall-associated receptor kinase 2"/>
    <property type="match status" value="1"/>
</dbReference>
<name>A0A3L6QSK9_PANMI</name>
<evidence type="ECO:0000256" key="1">
    <source>
        <dbReference type="ARBA" id="ARBA00004479"/>
    </source>
</evidence>
<feature type="chain" id="PRO_5017964750" description="Protein kinase domain-containing protein" evidence="15">
    <location>
        <begin position="32"/>
        <end position="676"/>
    </location>
</feature>
<organism evidence="17 18">
    <name type="scientific">Panicum miliaceum</name>
    <name type="common">Proso millet</name>
    <name type="synonym">Broomcorn millet</name>
    <dbReference type="NCBI Taxonomy" id="4540"/>
    <lineage>
        <taxon>Eukaryota</taxon>
        <taxon>Viridiplantae</taxon>
        <taxon>Streptophyta</taxon>
        <taxon>Embryophyta</taxon>
        <taxon>Tracheophyta</taxon>
        <taxon>Spermatophyta</taxon>
        <taxon>Magnoliopsida</taxon>
        <taxon>Liliopsida</taxon>
        <taxon>Poales</taxon>
        <taxon>Poaceae</taxon>
        <taxon>PACMAD clade</taxon>
        <taxon>Panicoideae</taxon>
        <taxon>Panicodae</taxon>
        <taxon>Paniceae</taxon>
        <taxon>Panicinae</taxon>
        <taxon>Panicum</taxon>
        <taxon>Panicum sect. Panicum</taxon>
    </lineage>
</organism>
<dbReference type="OrthoDB" id="669588at2759"/>
<keyword evidence="7" id="KW-0418">Kinase</keyword>
<reference evidence="18" key="1">
    <citation type="journal article" date="2019" name="Nat. Commun.">
        <title>The genome of broomcorn millet.</title>
        <authorList>
            <person name="Zou C."/>
            <person name="Miki D."/>
            <person name="Li D."/>
            <person name="Tang Q."/>
            <person name="Xiao L."/>
            <person name="Rajput S."/>
            <person name="Deng P."/>
            <person name="Jia W."/>
            <person name="Huang R."/>
            <person name="Zhang M."/>
            <person name="Sun Y."/>
            <person name="Hu J."/>
            <person name="Fu X."/>
            <person name="Schnable P.S."/>
            <person name="Li F."/>
            <person name="Zhang H."/>
            <person name="Feng B."/>
            <person name="Zhu X."/>
            <person name="Liu R."/>
            <person name="Schnable J.C."/>
            <person name="Zhu J.-K."/>
            <person name="Zhang H."/>
        </authorList>
    </citation>
    <scope>NUCLEOTIDE SEQUENCE [LARGE SCALE GENOMIC DNA]</scope>
</reference>
<evidence type="ECO:0000256" key="6">
    <source>
        <dbReference type="ARBA" id="ARBA00022741"/>
    </source>
</evidence>
<dbReference type="InterPro" id="IPR017441">
    <property type="entry name" value="Protein_kinase_ATP_BS"/>
</dbReference>
<dbReference type="AlphaFoldDB" id="A0A3L6QSK9"/>
<accession>A0A3L6QSK9</accession>
<dbReference type="InterPro" id="IPR011009">
    <property type="entry name" value="Kinase-like_dom_sf"/>
</dbReference>
<keyword evidence="11" id="KW-1015">Disulfide bond</keyword>
<gene>
    <name evidence="17" type="ORF">C2845_PM04G08910</name>
</gene>
<keyword evidence="6 13" id="KW-0547">Nucleotide-binding</keyword>
<evidence type="ECO:0000256" key="8">
    <source>
        <dbReference type="ARBA" id="ARBA00022840"/>
    </source>
</evidence>
<dbReference type="PANTHER" id="PTHR27005">
    <property type="entry name" value="WALL-ASSOCIATED RECEPTOR KINASE-LIKE 21"/>
    <property type="match status" value="1"/>
</dbReference>